<evidence type="ECO:0008006" key="2">
    <source>
        <dbReference type="Google" id="ProtNLM"/>
    </source>
</evidence>
<dbReference type="PANTHER" id="PTHR34504">
    <property type="entry name" value="ANTITOXIN HICB"/>
    <property type="match status" value="1"/>
</dbReference>
<dbReference type="AlphaFoldDB" id="A0A3B0VCJ4"/>
<reference evidence="1" key="1">
    <citation type="submission" date="2018-06" db="EMBL/GenBank/DDBJ databases">
        <authorList>
            <person name="Zhirakovskaya E."/>
        </authorList>
    </citation>
    <scope>NUCLEOTIDE SEQUENCE</scope>
</reference>
<name>A0A3B0VCJ4_9ZZZZ</name>
<dbReference type="SUPFAM" id="SSF143100">
    <property type="entry name" value="TTHA1013/TTHA0281-like"/>
    <property type="match status" value="1"/>
</dbReference>
<gene>
    <name evidence="1" type="ORF">MNBD_CHLOROFLEXI01-3266</name>
</gene>
<dbReference type="Gene3D" id="3.30.160.250">
    <property type="match status" value="1"/>
</dbReference>
<accession>A0A3B0VCJ4</accession>
<dbReference type="Pfam" id="PF12910">
    <property type="entry name" value="PHD_like"/>
    <property type="match status" value="1"/>
</dbReference>
<sequence>MDKSQEKQHAIQTAYHLNITAELTPDEEEGGYSVYCPELDIYTQGETVQEAIANLQEAAEGYIEVVGLDQLNLRPKPVIRKEIELMVYA</sequence>
<dbReference type="PANTHER" id="PTHR34504:SF4">
    <property type="entry name" value="ANTITOXIN HICB"/>
    <property type="match status" value="1"/>
</dbReference>
<dbReference type="InterPro" id="IPR051404">
    <property type="entry name" value="TA_system_antitoxin"/>
</dbReference>
<protein>
    <recommendedName>
        <fullName evidence="2">HicB-like antitoxin of toxin-antitoxin system domain-containing protein</fullName>
    </recommendedName>
</protein>
<proteinExistence type="predicted"/>
<organism evidence="1">
    <name type="scientific">hydrothermal vent metagenome</name>
    <dbReference type="NCBI Taxonomy" id="652676"/>
    <lineage>
        <taxon>unclassified sequences</taxon>
        <taxon>metagenomes</taxon>
        <taxon>ecological metagenomes</taxon>
    </lineage>
</organism>
<dbReference type="InterPro" id="IPR035424">
    <property type="entry name" value="Antitoxin_RelB"/>
</dbReference>
<dbReference type="InterPro" id="IPR035069">
    <property type="entry name" value="TTHA1013/TTHA0281-like"/>
</dbReference>
<evidence type="ECO:0000313" key="1">
    <source>
        <dbReference type="EMBL" id="VAW41408.1"/>
    </source>
</evidence>
<dbReference type="EMBL" id="UOEU01000841">
    <property type="protein sequence ID" value="VAW41408.1"/>
    <property type="molecule type" value="Genomic_DNA"/>
</dbReference>